<feature type="compositionally biased region" description="Acidic residues" evidence="1">
    <location>
        <begin position="163"/>
        <end position="185"/>
    </location>
</feature>
<sequence>MRKLLLWVTLSRCFSYRDFLDSSSLQQSSGDFGDIEIDRDFRDHGDGDDDQESVRAFAWIGFTDKLQIHKKDAIENVPTPFLSIAGKTQNSPCKVVMYKSAYSSLSSPVNEVKANAVLIVKAQLVQLCKTQLEEFKVPCEALNLHTEEGRWMTLGESAVREDGQEEQDQEVQDDSTDDEADEADEASSSTSDSRVILTMMDAVKTYACMVEEGRDLSSTRTNLHLKHFALTANAKKKAKKLLKFFRKKAGKLANKPRGGVLKRLSKKLAASKLCGAKCKKWRVLLKAAIGDRETKPESCRSFAREQQLVEIKGDPNDRIGSIDLSSLDVAQSARKVTMETASDGLSFLVTNDLMTEVVSKVVLGSQIPSAYADISGSWSDLIKTLESRSRECKVEKVGVFNMQAKIKANGFSLVERFPWKVLFFSRAAIQIHTKHGHGKSYGYDLHGDPEEIDFPCKWMTKAYERGYRPRRRLLPTAVREINFTIPFWNRTVHIPKKLWEPTSGGTMLWIDEEGKLPLPEWMRGMRKLSANSKNAPSWMQSFSDGRSMADYVRYMKQDVRGLHAAEESPQILQALLELGWKPDALVALNTGENNLLMNGQSESIQMSAKMVNTVYPYNKKQASQPTISVDFWRHGGENKLWSVYDYTESYLQSCFGLDITSLTQSNDGHSDPSTRSTSTISLCTNNYAEAVLPSSTQRDRADVMKELIAFFSRGKPEELKVQNAIVKSCYSESDCTGNSCVLPWDCKENEDHPCPVGFGCGCDNTKNQKIFAVSLAASVLNEGTRNYLVFGPKFVAICHGVALVAAPFTGGASLGLAPLCPILAPLFFYGVAPLRSDILIAMIFASVTGGMNSCGCIPLKCSASSRMKSNVCALYHPQEEEMSNEYHFVPPPERKCVPAGPLGGCSLQPCNSTDLSDTKTGWHAQNGK</sequence>
<organism evidence="2">
    <name type="scientific">Cladocopium goreaui</name>
    <dbReference type="NCBI Taxonomy" id="2562237"/>
    <lineage>
        <taxon>Eukaryota</taxon>
        <taxon>Sar</taxon>
        <taxon>Alveolata</taxon>
        <taxon>Dinophyceae</taxon>
        <taxon>Suessiales</taxon>
        <taxon>Symbiodiniaceae</taxon>
        <taxon>Cladocopium</taxon>
    </lineage>
</organism>
<accession>A0A9P1DLC3</accession>
<protein>
    <submittedName>
        <fullName evidence="2">Uncharacterized protein</fullName>
    </submittedName>
</protein>
<dbReference type="OrthoDB" id="10477576at2759"/>
<gene>
    <name evidence="2" type="ORF">C1SCF055_LOCUS35993</name>
</gene>
<reference evidence="2" key="1">
    <citation type="submission" date="2022-10" db="EMBL/GenBank/DDBJ databases">
        <authorList>
            <person name="Chen Y."/>
            <person name="Dougan E. K."/>
            <person name="Chan C."/>
            <person name="Rhodes N."/>
            <person name="Thang M."/>
        </authorList>
    </citation>
    <scope>NUCLEOTIDE SEQUENCE</scope>
</reference>
<dbReference type="EMBL" id="CAMXCT030004908">
    <property type="protein sequence ID" value="CAL4798070.1"/>
    <property type="molecule type" value="Genomic_DNA"/>
</dbReference>
<evidence type="ECO:0000313" key="3">
    <source>
        <dbReference type="EMBL" id="CAL1164133.1"/>
    </source>
</evidence>
<comment type="caution">
    <text evidence="2">The sequence shown here is derived from an EMBL/GenBank/DDBJ whole genome shotgun (WGS) entry which is preliminary data.</text>
</comment>
<evidence type="ECO:0000256" key="1">
    <source>
        <dbReference type="SAM" id="MobiDB-lite"/>
    </source>
</evidence>
<dbReference type="AlphaFoldDB" id="A0A9P1DLC3"/>
<dbReference type="EMBL" id="CAMXCT020004908">
    <property type="protein sequence ID" value="CAL1164133.1"/>
    <property type="molecule type" value="Genomic_DNA"/>
</dbReference>
<name>A0A9P1DLC3_9DINO</name>
<reference evidence="3" key="2">
    <citation type="submission" date="2024-04" db="EMBL/GenBank/DDBJ databases">
        <authorList>
            <person name="Chen Y."/>
            <person name="Shah S."/>
            <person name="Dougan E. K."/>
            <person name="Thang M."/>
            <person name="Chan C."/>
        </authorList>
    </citation>
    <scope>NUCLEOTIDE SEQUENCE [LARGE SCALE GENOMIC DNA]</scope>
</reference>
<dbReference type="EMBL" id="CAMXCT010004908">
    <property type="protein sequence ID" value="CAI4010758.1"/>
    <property type="molecule type" value="Genomic_DNA"/>
</dbReference>
<evidence type="ECO:0000313" key="2">
    <source>
        <dbReference type="EMBL" id="CAI4010758.1"/>
    </source>
</evidence>
<keyword evidence="4" id="KW-1185">Reference proteome</keyword>
<proteinExistence type="predicted"/>
<feature type="region of interest" description="Disordered" evidence="1">
    <location>
        <begin position="157"/>
        <end position="192"/>
    </location>
</feature>
<dbReference type="Proteomes" id="UP001152797">
    <property type="component" value="Unassembled WGS sequence"/>
</dbReference>
<feature type="non-terminal residue" evidence="2">
    <location>
        <position position="1"/>
    </location>
</feature>
<evidence type="ECO:0000313" key="4">
    <source>
        <dbReference type="Proteomes" id="UP001152797"/>
    </source>
</evidence>